<dbReference type="InterPro" id="IPR036181">
    <property type="entry name" value="MIT_dom_sf"/>
</dbReference>
<evidence type="ECO:0000256" key="1">
    <source>
        <dbReference type="ARBA" id="ARBA00012674"/>
    </source>
</evidence>
<dbReference type="OrthoDB" id="29072at2759"/>
<keyword evidence="8" id="KW-1185">Reference proteome</keyword>
<keyword evidence="4" id="KW-0653">Protein transport</keyword>
<comment type="catalytic activity">
    <reaction evidence="5">
        <text>ATP + H2O = ADP + phosphate + H(+)</text>
        <dbReference type="Rhea" id="RHEA:13065"/>
        <dbReference type="ChEBI" id="CHEBI:15377"/>
        <dbReference type="ChEBI" id="CHEBI:15378"/>
        <dbReference type="ChEBI" id="CHEBI:30616"/>
        <dbReference type="ChEBI" id="CHEBI:43474"/>
        <dbReference type="ChEBI" id="CHEBI:456216"/>
        <dbReference type="EC" id="3.6.4.6"/>
    </reaction>
</comment>
<sequence>MPNTDFVGKGITIVKKAIEEDTAGNYEAAYRQYYPALEYFMLALKWEKNPKVKESIRAKISEYMERAEKLKTHLE</sequence>
<dbReference type="AlphaFoldDB" id="A0A3N4JKK0"/>
<dbReference type="SUPFAM" id="SSF116846">
    <property type="entry name" value="MIT domain"/>
    <property type="match status" value="1"/>
</dbReference>
<dbReference type="GO" id="GO:0016787">
    <property type="term" value="F:hydrolase activity"/>
    <property type="evidence" value="ECO:0007669"/>
    <property type="project" value="UniProtKB-KW"/>
</dbReference>
<organism evidence="7 8">
    <name type="scientific">Choiromyces venosus 120613-1</name>
    <dbReference type="NCBI Taxonomy" id="1336337"/>
    <lineage>
        <taxon>Eukaryota</taxon>
        <taxon>Fungi</taxon>
        <taxon>Dikarya</taxon>
        <taxon>Ascomycota</taxon>
        <taxon>Pezizomycotina</taxon>
        <taxon>Pezizomycetes</taxon>
        <taxon>Pezizales</taxon>
        <taxon>Tuberaceae</taxon>
        <taxon>Choiromyces</taxon>
    </lineage>
</organism>
<evidence type="ECO:0000259" key="6">
    <source>
        <dbReference type="SMART" id="SM00745"/>
    </source>
</evidence>
<evidence type="ECO:0000256" key="3">
    <source>
        <dbReference type="ARBA" id="ARBA00022801"/>
    </source>
</evidence>
<accession>A0A3N4JKK0</accession>
<dbReference type="InterPro" id="IPR007330">
    <property type="entry name" value="MIT_dom"/>
</dbReference>
<dbReference type="EC" id="3.6.4.6" evidence="1"/>
<reference evidence="7 8" key="1">
    <citation type="journal article" date="2018" name="Nat. Ecol. Evol.">
        <title>Pezizomycetes genomes reveal the molecular basis of ectomycorrhizal truffle lifestyle.</title>
        <authorList>
            <person name="Murat C."/>
            <person name="Payen T."/>
            <person name="Noel B."/>
            <person name="Kuo A."/>
            <person name="Morin E."/>
            <person name="Chen J."/>
            <person name="Kohler A."/>
            <person name="Krizsan K."/>
            <person name="Balestrini R."/>
            <person name="Da Silva C."/>
            <person name="Montanini B."/>
            <person name="Hainaut M."/>
            <person name="Levati E."/>
            <person name="Barry K.W."/>
            <person name="Belfiori B."/>
            <person name="Cichocki N."/>
            <person name="Clum A."/>
            <person name="Dockter R.B."/>
            <person name="Fauchery L."/>
            <person name="Guy J."/>
            <person name="Iotti M."/>
            <person name="Le Tacon F."/>
            <person name="Lindquist E.A."/>
            <person name="Lipzen A."/>
            <person name="Malagnac F."/>
            <person name="Mello A."/>
            <person name="Molinier V."/>
            <person name="Miyauchi S."/>
            <person name="Poulain J."/>
            <person name="Riccioni C."/>
            <person name="Rubini A."/>
            <person name="Sitrit Y."/>
            <person name="Splivallo R."/>
            <person name="Traeger S."/>
            <person name="Wang M."/>
            <person name="Zifcakova L."/>
            <person name="Wipf D."/>
            <person name="Zambonelli A."/>
            <person name="Paolocci F."/>
            <person name="Nowrousian M."/>
            <person name="Ottonello S."/>
            <person name="Baldrian P."/>
            <person name="Spatafora J.W."/>
            <person name="Henrissat B."/>
            <person name="Nagy L.G."/>
            <person name="Aury J.M."/>
            <person name="Wincker P."/>
            <person name="Grigoriev I.V."/>
            <person name="Bonfante P."/>
            <person name="Martin F.M."/>
        </authorList>
    </citation>
    <scope>NUCLEOTIDE SEQUENCE [LARGE SCALE GENOMIC DNA]</scope>
    <source>
        <strain evidence="7 8">120613-1</strain>
    </source>
</reference>
<dbReference type="Pfam" id="PF04212">
    <property type="entry name" value="MIT"/>
    <property type="match status" value="1"/>
</dbReference>
<dbReference type="EMBL" id="ML120393">
    <property type="protein sequence ID" value="RPA98789.1"/>
    <property type="molecule type" value="Genomic_DNA"/>
</dbReference>
<evidence type="ECO:0000256" key="5">
    <source>
        <dbReference type="ARBA" id="ARBA00048883"/>
    </source>
</evidence>
<dbReference type="Proteomes" id="UP000276215">
    <property type="component" value="Unassembled WGS sequence"/>
</dbReference>
<evidence type="ECO:0000256" key="2">
    <source>
        <dbReference type="ARBA" id="ARBA00022448"/>
    </source>
</evidence>
<protein>
    <recommendedName>
        <fullName evidence="1">vesicle-fusing ATPase</fullName>
        <ecNumber evidence="1">3.6.4.6</ecNumber>
    </recommendedName>
</protein>
<feature type="non-terminal residue" evidence="7">
    <location>
        <position position="75"/>
    </location>
</feature>
<evidence type="ECO:0000313" key="8">
    <source>
        <dbReference type="Proteomes" id="UP000276215"/>
    </source>
</evidence>
<evidence type="ECO:0000313" key="7">
    <source>
        <dbReference type="EMBL" id="RPA98789.1"/>
    </source>
</evidence>
<feature type="domain" description="MIT" evidence="6">
    <location>
        <begin position="3"/>
        <end position="75"/>
    </location>
</feature>
<dbReference type="FunFam" id="1.20.58.80:FF:000004">
    <property type="entry name" value="Vacuolar protein sorting-associated protein 4"/>
    <property type="match status" value="1"/>
</dbReference>
<dbReference type="Gene3D" id="1.20.58.80">
    <property type="entry name" value="Phosphotransferase system, lactose/cellobiose-type IIA subunit"/>
    <property type="match status" value="1"/>
</dbReference>
<evidence type="ECO:0000256" key="4">
    <source>
        <dbReference type="ARBA" id="ARBA00022927"/>
    </source>
</evidence>
<dbReference type="GO" id="GO:0015031">
    <property type="term" value="P:protein transport"/>
    <property type="evidence" value="ECO:0007669"/>
    <property type="project" value="UniProtKB-KW"/>
</dbReference>
<proteinExistence type="predicted"/>
<name>A0A3N4JKK0_9PEZI</name>
<dbReference type="SMART" id="SM00745">
    <property type="entry name" value="MIT"/>
    <property type="match status" value="1"/>
</dbReference>
<keyword evidence="3" id="KW-0378">Hydrolase</keyword>
<gene>
    <name evidence="7" type="ORF">L873DRAFT_1739854</name>
</gene>
<keyword evidence="2" id="KW-0813">Transport</keyword>
<dbReference type="STRING" id="1336337.A0A3N4JKK0"/>